<dbReference type="EMBL" id="BGZK01001344">
    <property type="protein sequence ID" value="GBP77740.1"/>
    <property type="molecule type" value="Genomic_DNA"/>
</dbReference>
<accession>A0A4C1YRF4</accession>
<keyword evidence="2" id="KW-1185">Reference proteome</keyword>
<evidence type="ECO:0008006" key="3">
    <source>
        <dbReference type="Google" id="ProtNLM"/>
    </source>
</evidence>
<protein>
    <recommendedName>
        <fullName evidence="3">Mariner Mos1 transposase</fullName>
    </recommendedName>
</protein>
<sequence>MVQRFAGGDLHVVYDIVTGDEIWVYFYNTETKRQSPQWAFPLEKLPSKIFPIPMRRIVEVDRALFSFKIGTDLSFSGRRAAHFLSRRRGVRRFHFAVIPFSICAGRGARGAAGGEIGA</sequence>
<organism evidence="1 2">
    <name type="scientific">Eumeta variegata</name>
    <name type="common">Bagworm moth</name>
    <name type="synonym">Eumeta japonica</name>
    <dbReference type="NCBI Taxonomy" id="151549"/>
    <lineage>
        <taxon>Eukaryota</taxon>
        <taxon>Metazoa</taxon>
        <taxon>Ecdysozoa</taxon>
        <taxon>Arthropoda</taxon>
        <taxon>Hexapoda</taxon>
        <taxon>Insecta</taxon>
        <taxon>Pterygota</taxon>
        <taxon>Neoptera</taxon>
        <taxon>Endopterygota</taxon>
        <taxon>Lepidoptera</taxon>
        <taxon>Glossata</taxon>
        <taxon>Ditrysia</taxon>
        <taxon>Tineoidea</taxon>
        <taxon>Psychidae</taxon>
        <taxon>Oiketicinae</taxon>
        <taxon>Eumeta</taxon>
    </lineage>
</organism>
<proteinExistence type="predicted"/>
<evidence type="ECO:0000313" key="1">
    <source>
        <dbReference type="EMBL" id="GBP77740.1"/>
    </source>
</evidence>
<dbReference type="Proteomes" id="UP000299102">
    <property type="component" value="Unassembled WGS sequence"/>
</dbReference>
<dbReference type="AlphaFoldDB" id="A0A4C1YRF4"/>
<dbReference type="OrthoDB" id="10017160at2759"/>
<name>A0A4C1YRF4_EUMVA</name>
<gene>
    <name evidence="1" type="ORF">EVAR_55404_1</name>
</gene>
<comment type="caution">
    <text evidence="1">The sequence shown here is derived from an EMBL/GenBank/DDBJ whole genome shotgun (WGS) entry which is preliminary data.</text>
</comment>
<reference evidence="1 2" key="1">
    <citation type="journal article" date="2019" name="Commun. Biol.">
        <title>The bagworm genome reveals a unique fibroin gene that provides high tensile strength.</title>
        <authorList>
            <person name="Kono N."/>
            <person name="Nakamura H."/>
            <person name="Ohtoshi R."/>
            <person name="Tomita M."/>
            <person name="Numata K."/>
            <person name="Arakawa K."/>
        </authorList>
    </citation>
    <scope>NUCLEOTIDE SEQUENCE [LARGE SCALE GENOMIC DNA]</scope>
</reference>
<evidence type="ECO:0000313" key="2">
    <source>
        <dbReference type="Proteomes" id="UP000299102"/>
    </source>
</evidence>